<keyword evidence="2" id="KW-0560">Oxidoreductase</keyword>
<feature type="domain" description="Nitroreductase" evidence="3">
    <location>
        <begin position="22"/>
        <end position="80"/>
    </location>
</feature>
<dbReference type="EMBL" id="JBHSDT010000004">
    <property type="protein sequence ID" value="MFC4403015.1"/>
    <property type="molecule type" value="Genomic_DNA"/>
</dbReference>
<accession>A0ABV8WU87</accession>
<dbReference type="InterPro" id="IPR000415">
    <property type="entry name" value="Nitroreductase-like"/>
</dbReference>
<comment type="caution">
    <text evidence="4">The sequence shown here is derived from an EMBL/GenBank/DDBJ whole genome shotgun (WGS) entry which is preliminary data.</text>
</comment>
<dbReference type="SUPFAM" id="SSF55469">
    <property type="entry name" value="FMN-dependent nitroreductase-like"/>
    <property type="match status" value="1"/>
</dbReference>
<evidence type="ECO:0000256" key="2">
    <source>
        <dbReference type="ARBA" id="ARBA00023002"/>
    </source>
</evidence>
<protein>
    <submittedName>
        <fullName evidence="4">Nitroreductase family protein</fullName>
    </submittedName>
</protein>
<dbReference type="CDD" id="cd02138">
    <property type="entry name" value="TdsD-like"/>
    <property type="match status" value="1"/>
</dbReference>
<dbReference type="InterPro" id="IPR029479">
    <property type="entry name" value="Nitroreductase"/>
</dbReference>
<comment type="similarity">
    <text evidence="1">Belongs to the nitroreductase family.</text>
</comment>
<name>A0ABV8WU87_9BACI</name>
<evidence type="ECO:0000256" key="1">
    <source>
        <dbReference type="ARBA" id="ARBA00007118"/>
    </source>
</evidence>
<dbReference type="Gene3D" id="3.40.109.10">
    <property type="entry name" value="NADH Oxidase"/>
    <property type="match status" value="1"/>
</dbReference>
<evidence type="ECO:0000259" key="3">
    <source>
        <dbReference type="Pfam" id="PF00881"/>
    </source>
</evidence>
<dbReference type="RefSeq" id="WP_390251154.1">
    <property type="nucleotide sequence ID" value="NZ_JBHSDT010000004.1"/>
</dbReference>
<evidence type="ECO:0000313" key="4">
    <source>
        <dbReference type="EMBL" id="MFC4403015.1"/>
    </source>
</evidence>
<dbReference type="PANTHER" id="PTHR43673:SF10">
    <property type="entry name" value="NADH DEHYDROGENASE_NAD(P)H NITROREDUCTASE XCC3605-RELATED"/>
    <property type="match status" value="1"/>
</dbReference>
<sequence length="188" mass="21349">MNKINVNDFRKANYPIDEMFLNRWSPRAFSGKAVEEEVLMSILEAARWAPSGSNKQPWRFVVASEKEEREKFNQFIMEGNLVWCKIAPVYALIISDSEASPSHVFDAGAAWGFLSLQAMKNGLITHAMGGIYKDKARELLNIPEKYTIHAVVAIGYQDDVSVLEEAYQEREKPSERRSLSETIIKGSF</sequence>
<gene>
    <name evidence="4" type="ORF">ACFOY7_08000</name>
</gene>
<evidence type="ECO:0000313" key="5">
    <source>
        <dbReference type="Proteomes" id="UP001595882"/>
    </source>
</evidence>
<dbReference type="Pfam" id="PF00881">
    <property type="entry name" value="Nitroreductase"/>
    <property type="match status" value="2"/>
</dbReference>
<proteinExistence type="inferred from homology"/>
<organism evidence="4 5">
    <name type="scientific">Gracilibacillus xinjiangensis</name>
    <dbReference type="NCBI Taxonomy" id="1193282"/>
    <lineage>
        <taxon>Bacteria</taxon>
        <taxon>Bacillati</taxon>
        <taxon>Bacillota</taxon>
        <taxon>Bacilli</taxon>
        <taxon>Bacillales</taxon>
        <taxon>Bacillaceae</taxon>
        <taxon>Gracilibacillus</taxon>
    </lineage>
</organism>
<reference evidence="5" key="1">
    <citation type="journal article" date="2019" name="Int. J. Syst. Evol. Microbiol.">
        <title>The Global Catalogue of Microorganisms (GCM) 10K type strain sequencing project: providing services to taxonomists for standard genome sequencing and annotation.</title>
        <authorList>
            <consortium name="The Broad Institute Genomics Platform"/>
            <consortium name="The Broad Institute Genome Sequencing Center for Infectious Disease"/>
            <person name="Wu L."/>
            <person name="Ma J."/>
        </authorList>
    </citation>
    <scope>NUCLEOTIDE SEQUENCE [LARGE SCALE GENOMIC DNA]</scope>
    <source>
        <strain evidence="5">CCUG 37865</strain>
    </source>
</reference>
<dbReference type="Proteomes" id="UP001595882">
    <property type="component" value="Unassembled WGS sequence"/>
</dbReference>
<feature type="domain" description="Nitroreductase" evidence="3">
    <location>
        <begin position="87"/>
        <end position="156"/>
    </location>
</feature>
<dbReference type="PANTHER" id="PTHR43673">
    <property type="entry name" value="NAD(P)H NITROREDUCTASE YDGI-RELATED"/>
    <property type="match status" value="1"/>
</dbReference>
<keyword evidence="5" id="KW-1185">Reference proteome</keyword>